<dbReference type="EMBL" id="JACHVB010000012">
    <property type="protein sequence ID" value="MBC2592947.1"/>
    <property type="molecule type" value="Genomic_DNA"/>
</dbReference>
<evidence type="ECO:0000256" key="5">
    <source>
        <dbReference type="ARBA" id="ARBA00023004"/>
    </source>
</evidence>
<evidence type="ECO:0000256" key="4">
    <source>
        <dbReference type="ARBA" id="ARBA00023002"/>
    </source>
</evidence>
<dbReference type="EC" id="1.16.3.2" evidence="7"/>
<dbReference type="RefSeq" id="WP_185673955.1">
    <property type="nucleotide sequence ID" value="NZ_JACHVB010000012.1"/>
</dbReference>
<keyword evidence="3 6" id="KW-0479">Metal-binding</keyword>
<dbReference type="GO" id="GO:0008199">
    <property type="term" value="F:ferric iron binding"/>
    <property type="evidence" value="ECO:0007669"/>
    <property type="project" value="InterPro"/>
</dbReference>
<dbReference type="AlphaFoldDB" id="A0A842HBE3"/>
<keyword evidence="2 7" id="KW-0409">Iron storage</keyword>
<comment type="similarity">
    <text evidence="1 7">Belongs to the ferritin family. Prokaryotic subfamily.</text>
</comment>
<evidence type="ECO:0000259" key="8">
    <source>
        <dbReference type="PROSITE" id="PS50905"/>
    </source>
</evidence>
<dbReference type="CDD" id="cd01055">
    <property type="entry name" value="Nonheme_Ferritin"/>
    <property type="match status" value="1"/>
</dbReference>
<evidence type="ECO:0000313" key="9">
    <source>
        <dbReference type="EMBL" id="MBC2592947.1"/>
    </source>
</evidence>
<evidence type="ECO:0000313" key="10">
    <source>
        <dbReference type="Proteomes" id="UP000546464"/>
    </source>
</evidence>
<feature type="binding site" evidence="6">
    <location>
        <position position="16"/>
    </location>
    <ligand>
        <name>Fe cation</name>
        <dbReference type="ChEBI" id="CHEBI:24875"/>
        <label>1</label>
    </ligand>
</feature>
<evidence type="ECO:0000256" key="1">
    <source>
        <dbReference type="ARBA" id="ARBA00006950"/>
    </source>
</evidence>
<accession>A0A842HBE3</accession>
<comment type="subcellular location">
    <subcellularLocation>
        <location evidence="7">Cytoplasm</location>
    </subcellularLocation>
</comment>
<dbReference type="SUPFAM" id="SSF47240">
    <property type="entry name" value="Ferritin-like"/>
    <property type="match status" value="1"/>
</dbReference>
<dbReference type="Gene3D" id="1.20.1260.10">
    <property type="match status" value="1"/>
</dbReference>
<dbReference type="InterPro" id="IPR009078">
    <property type="entry name" value="Ferritin-like_SF"/>
</dbReference>
<dbReference type="GO" id="GO:0008198">
    <property type="term" value="F:ferrous iron binding"/>
    <property type="evidence" value="ECO:0007669"/>
    <property type="project" value="TreeGrafter"/>
</dbReference>
<dbReference type="InterPro" id="IPR041719">
    <property type="entry name" value="Ferritin_prok"/>
</dbReference>
<dbReference type="GO" id="GO:0005829">
    <property type="term" value="C:cytosol"/>
    <property type="evidence" value="ECO:0007669"/>
    <property type="project" value="TreeGrafter"/>
</dbReference>
<feature type="domain" description="Ferritin-like diiron" evidence="8">
    <location>
        <begin position="1"/>
        <end position="144"/>
    </location>
</feature>
<proteinExistence type="inferred from homology"/>
<reference evidence="9 10" key="1">
    <citation type="submission" date="2020-07" db="EMBL/GenBank/DDBJ databases">
        <authorList>
            <person name="Feng X."/>
        </authorList>
    </citation>
    <scope>NUCLEOTIDE SEQUENCE [LARGE SCALE GENOMIC DNA]</scope>
    <source>
        <strain evidence="9 10">JCM31066</strain>
    </source>
</reference>
<dbReference type="GO" id="GO:0006879">
    <property type="term" value="P:intracellular iron ion homeostasis"/>
    <property type="evidence" value="ECO:0007669"/>
    <property type="project" value="UniProtKB-KW"/>
</dbReference>
<dbReference type="PANTHER" id="PTHR11431">
    <property type="entry name" value="FERRITIN"/>
    <property type="match status" value="1"/>
</dbReference>
<comment type="catalytic activity">
    <reaction evidence="7">
        <text>4 Fe(2+) + O2 + 6 H2O = 4 iron(III) oxide-hydroxide + 12 H(+)</text>
        <dbReference type="Rhea" id="RHEA:11972"/>
        <dbReference type="ChEBI" id="CHEBI:15377"/>
        <dbReference type="ChEBI" id="CHEBI:15378"/>
        <dbReference type="ChEBI" id="CHEBI:15379"/>
        <dbReference type="ChEBI" id="CHEBI:29033"/>
        <dbReference type="ChEBI" id="CHEBI:78619"/>
        <dbReference type="EC" id="1.16.3.2"/>
    </reaction>
</comment>
<protein>
    <recommendedName>
        <fullName evidence="7">Ferritin</fullName>
        <ecNumber evidence="7">1.16.3.2</ecNumber>
    </recommendedName>
</protein>
<name>A0A842HBE3_9BACT</name>
<keyword evidence="5 6" id="KW-0408">Iron</keyword>
<dbReference type="GO" id="GO:0006826">
    <property type="term" value="P:iron ion transport"/>
    <property type="evidence" value="ECO:0007669"/>
    <property type="project" value="InterPro"/>
</dbReference>
<keyword evidence="4" id="KW-0560">Oxidoreductase</keyword>
<dbReference type="Pfam" id="PF00210">
    <property type="entry name" value="Ferritin"/>
    <property type="match status" value="1"/>
</dbReference>
<gene>
    <name evidence="9" type="ORF">H5P28_01615</name>
</gene>
<evidence type="ECO:0000256" key="7">
    <source>
        <dbReference type="RuleBase" id="RU361145"/>
    </source>
</evidence>
<dbReference type="InterPro" id="IPR009040">
    <property type="entry name" value="Ferritin-like_diiron"/>
</dbReference>
<dbReference type="GO" id="GO:0004322">
    <property type="term" value="F:ferroxidase activity"/>
    <property type="evidence" value="ECO:0007669"/>
    <property type="project" value="TreeGrafter"/>
</dbReference>
<feature type="binding site" evidence="6">
    <location>
        <position position="52"/>
    </location>
    <ligand>
        <name>Fe cation</name>
        <dbReference type="ChEBI" id="CHEBI:24875"/>
        <label>1</label>
    </ligand>
</feature>
<dbReference type="InterPro" id="IPR001519">
    <property type="entry name" value="Ferritin"/>
</dbReference>
<dbReference type="InterPro" id="IPR012347">
    <property type="entry name" value="Ferritin-like"/>
</dbReference>
<organism evidence="9 10">
    <name type="scientific">Ruficoccus amylovorans</name>
    <dbReference type="NCBI Taxonomy" id="1804625"/>
    <lineage>
        <taxon>Bacteria</taxon>
        <taxon>Pseudomonadati</taxon>
        <taxon>Verrucomicrobiota</taxon>
        <taxon>Opitutia</taxon>
        <taxon>Puniceicoccales</taxon>
        <taxon>Cerasicoccaceae</taxon>
        <taxon>Ruficoccus</taxon>
    </lineage>
</organism>
<evidence type="ECO:0000256" key="2">
    <source>
        <dbReference type="ARBA" id="ARBA00022434"/>
    </source>
</evidence>
<feature type="binding site" evidence="6">
    <location>
        <position position="49"/>
    </location>
    <ligand>
        <name>Fe cation</name>
        <dbReference type="ChEBI" id="CHEBI:24875"/>
        <label>1</label>
    </ligand>
</feature>
<comment type="caution">
    <text evidence="9">The sequence shown here is derived from an EMBL/GenBank/DDBJ whole genome shotgun (WGS) entry which is preliminary data.</text>
</comment>
<dbReference type="InterPro" id="IPR008331">
    <property type="entry name" value="Ferritin_DPS_dom"/>
</dbReference>
<sequence length="163" mass="18597">MEPSIITVLNDQANHELLSAHCYEAMAYWCQSRDYTGFAKFFFAQAAEEREHGARFFKHLLDRGVQPKVGSIEAPRGEFTSLNELACYAQKLEQQNSSNIRQCYSLALEAKDFDSQPMLMWFIGEQVEEEAWAAKMITLVARAECAGSIYALDRHIVKEFEDG</sequence>
<keyword evidence="7" id="KW-0963">Cytoplasm</keyword>
<dbReference type="PANTHER" id="PTHR11431:SF127">
    <property type="entry name" value="BACTERIAL NON-HEME FERRITIN"/>
    <property type="match status" value="1"/>
</dbReference>
<evidence type="ECO:0000256" key="6">
    <source>
        <dbReference type="PIRSR" id="PIRSR601519-1"/>
    </source>
</evidence>
<dbReference type="Proteomes" id="UP000546464">
    <property type="component" value="Unassembled WGS sequence"/>
</dbReference>
<keyword evidence="10" id="KW-1185">Reference proteome</keyword>
<feature type="binding site" evidence="6">
    <location>
        <position position="126"/>
    </location>
    <ligand>
        <name>Fe cation</name>
        <dbReference type="ChEBI" id="CHEBI:24875"/>
        <label>1</label>
    </ligand>
</feature>
<feature type="binding site" evidence="6">
    <location>
        <position position="93"/>
    </location>
    <ligand>
        <name>Fe cation</name>
        <dbReference type="ChEBI" id="CHEBI:24875"/>
        <label>1</label>
    </ligand>
</feature>
<comment type="function">
    <text evidence="7">Iron-storage protein.</text>
</comment>
<dbReference type="PROSITE" id="PS50905">
    <property type="entry name" value="FERRITIN_LIKE"/>
    <property type="match status" value="1"/>
</dbReference>
<evidence type="ECO:0000256" key="3">
    <source>
        <dbReference type="ARBA" id="ARBA00022723"/>
    </source>
</evidence>